<keyword evidence="5 9" id="KW-1133">Transmembrane helix</keyword>
<keyword evidence="7 9" id="KW-0472">Membrane</keyword>
<dbReference type="Pfam" id="PF25539">
    <property type="entry name" value="Bestrophin_2"/>
    <property type="match status" value="1"/>
</dbReference>
<evidence type="ECO:0000313" key="11">
    <source>
        <dbReference type="Proteomes" id="UP000316008"/>
    </source>
</evidence>
<comment type="caution">
    <text evidence="10">The sequence shown here is derived from an EMBL/GenBank/DDBJ whole genome shotgun (WGS) entry which is preliminary data.</text>
</comment>
<feature type="transmembrane region" description="Helical" evidence="9">
    <location>
        <begin position="24"/>
        <end position="42"/>
    </location>
</feature>
<comment type="similarity">
    <text evidence="8">Belongs to the anion channel-forming bestrophin (TC 1.A.46) family.</text>
</comment>
<organism evidence="10 11">
    <name type="scientific">Fluviicola chungangensis</name>
    <dbReference type="NCBI Taxonomy" id="2597671"/>
    <lineage>
        <taxon>Bacteria</taxon>
        <taxon>Pseudomonadati</taxon>
        <taxon>Bacteroidota</taxon>
        <taxon>Flavobacteriia</taxon>
        <taxon>Flavobacteriales</taxon>
        <taxon>Crocinitomicaceae</taxon>
        <taxon>Fluviicola</taxon>
    </lineage>
</organism>
<name>A0A556MJF5_9FLAO</name>
<accession>A0A556MJF5</accession>
<evidence type="ECO:0000256" key="5">
    <source>
        <dbReference type="ARBA" id="ARBA00022989"/>
    </source>
</evidence>
<dbReference type="Proteomes" id="UP000316008">
    <property type="component" value="Unassembled WGS sequence"/>
</dbReference>
<dbReference type="PANTHER" id="PTHR33281">
    <property type="entry name" value="UPF0187 PROTEIN YNEE"/>
    <property type="match status" value="1"/>
</dbReference>
<evidence type="ECO:0000256" key="7">
    <source>
        <dbReference type="ARBA" id="ARBA00023136"/>
    </source>
</evidence>
<evidence type="ECO:0000256" key="3">
    <source>
        <dbReference type="ARBA" id="ARBA00022475"/>
    </source>
</evidence>
<evidence type="ECO:0000256" key="2">
    <source>
        <dbReference type="ARBA" id="ARBA00022448"/>
    </source>
</evidence>
<keyword evidence="11" id="KW-1185">Reference proteome</keyword>
<evidence type="ECO:0000256" key="1">
    <source>
        <dbReference type="ARBA" id="ARBA00004651"/>
    </source>
</evidence>
<keyword evidence="2" id="KW-0813">Transport</keyword>
<reference evidence="10 11" key="1">
    <citation type="submission" date="2019-07" db="EMBL/GenBank/DDBJ databases">
        <authorList>
            <person name="Huq M.A."/>
        </authorList>
    </citation>
    <scope>NUCLEOTIDE SEQUENCE [LARGE SCALE GENOMIC DNA]</scope>
    <source>
        <strain evidence="10 11">MAH-3</strain>
    </source>
</reference>
<keyword evidence="4 9" id="KW-0812">Transmembrane</keyword>
<evidence type="ECO:0000256" key="8">
    <source>
        <dbReference type="ARBA" id="ARBA00034708"/>
    </source>
</evidence>
<comment type="subcellular location">
    <subcellularLocation>
        <location evidence="1">Cell membrane</location>
        <topology evidence="1">Multi-pass membrane protein</topology>
    </subcellularLocation>
</comment>
<evidence type="ECO:0000256" key="6">
    <source>
        <dbReference type="ARBA" id="ARBA00023065"/>
    </source>
</evidence>
<evidence type="ECO:0000256" key="9">
    <source>
        <dbReference type="SAM" id="Phobius"/>
    </source>
</evidence>
<protein>
    <recommendedName>
        <fullName evidence="12">Bestrophin</fullName>
    </recommendedName>
</protein>
<evidence type="ECO:0008006" key="12">
    <source>
        <dbReference type="Google" id="ProtNLM"/>
    </source>
</evidence>
<feature type="transmembrane region" description="Helical" evidence="9">
    <location>
        <begin position="57"/>
        <end position="73"/>
    </location>
</feature>
<keyword evidence="3" id="KW-1003">Cell membrane</keyword>
<dbReference type="InterPro" id="IPR044669">
    <property type="entry name" value="YneE/VCCN1/2-like"/>
</dbReference>
<sequence length="290" mass="33666">MISYNPKSWLALIFHLTKSDTISILWRELVFIFIFTMGLALAEDFFFPKAVVLEKLFSIYSILGFVISLLLAFRTNTAYDRWWEGRKKWGELVNDSRNLAVKLTSLDLSLEDNHFFGRHIGNFTLCIKEHLREGTNYALLDITSEERAFLESLDHIPSGIVELMYRRLNELKKAGVISEEDLLRLDRNLNGFLDCVGACERIKNTPIPYSYSMFFKKFIFSYVITLPFAFVVNFGYWSAIIATFIFYVFVSIEILAEEIEDPFGNDDNDLPTDEMAQRIQGIVHTILDKR</sequence>
<dbReference type="PANTHER" id="PTHR33281:SF19">
    <property type="entry name" value="VOLTAGE-DEPENDENT ANION CHANNEL-FORMING PROTEIN YNEE"/>
    <property type="match status" value="1"/>
</dbReference>
<evidence type="ECO:0000256" key="4">
    <source>
        <dbReference type="ARBA" id="ARBA00022692"/>
    </source>
</evidence>
<dbReference type="GO" id="GO:0005254">
    <property type="term" value="F:chloride channel activity"/>
    <property type="evidence" value="ECO:0007669"/>
    <property type="project" value="InterPro"/>
</dbReference>
<dbReference type="OrthoDB" id="445589at2"/>
<dbReference type="AlphaFoldDB" id="A0A556MJF5"/>
<feature type="transmembrane region" description="Helical" evidence="9">
    <location>
        <begin position="219"/>
        <end position="249"/>
    </location>
</feature>
<dbReference type="GO" id="GO:0005886">
    <property type="term" value="C:plasma membrane"/>
    <property type="evidence" value="ECO:0007669"/>
    <property type="project" value="UniProtKB-SubCell"/>
</dbReference>
<gene>
    <name evidence="10" type="ORF">FO442_16745</name>
</gene>
<keyword evidence="6" id="KW-0406">Ion transport</keyword>
<dbReference type="EMBL" id="VLPL01000010">
    <property type="protein sequence ID" value="TSJ39955.1"/>
    <property type="molecule type" value="Genomic_DNA"/>
</dbReference>
<evidence type="ECO:0000313" key="10">
    <source>
        <dbReference type="EMBL" id="TSJ39955.1"/>
    </source>
</evidence>
<proteinExistence type="inferred from homology"/>
<dbReference type="RefSeq" id="WP_144334371.1">
    <property type="nucleotide sequence ID" value="NZ_VLPL01000010.1"/>
</dbReference>